<reference evidence="2" key="1">
    <citation type="journal article" date="2019" name="Int. J. Syst. Evol. Microbiol.">
        <title>The Global Catalogue of Microorganisms (GCM) 10K type strain sequencing project: providing services to taxonomists for standard genome sequencing and annotation.</title>
        <authorList>
            <consortium name="The Broad Institute Genomics Platform"/>
            <consortium name="The Broad Institute Genome Sequencing Center for Infectious Disease"/>
            <person name="Wu L."/>
            <person name="Ma J."/>
        </authorList>
    </citation>
    <scope>NUCLEOTIDE SEQUENCE [LARGE SCALE GENOMIC DNA]</scope>
    <source>
        <strain evidence="2">JCM 13250</strain>
    </source>
</reference>
<evidence type="ECO:0000313" key="2">
    <source>
        <dbReference type="Proteomes" id="UP001500218"/>
    </source>
</evidence>
<dbReference type="EMBL" id="BAAALT010000105">
    <property type="protein sequence ID" value="GAA1810859.1"/>
    <property type="molecule type" value="Genomic_DNA"/>
</dbReference>
<protein>
    <recommendedName>
        <fullName evidence="3">Sigma-70 family RNA polymerase sigma factor</fullName>
    </recommendedName>
</protein>
<organism evidence="1 2">
    <name type="scientific">Luedemannella flava</name>
    <dbReference type="NCBI Taxonomy" id="349316"/>
    <lineage>
        <taxon>Bacteria</taxon>
        <taxon>Bacillati</taxon>
        <taxon>Actinomycetota</taxon>
        <taxon>Actinomycetes</taxon>
        <taxon>Micromonosporales</taxon>
        <taxon>Micromonosporaceae</taxon>
        <taxon>Luedemannella</taxon>
    </lineage>
</organism>
<dbReference type="InterPro" id="IPR013324">
    <property type="entry name" value="RNA_pol_sigma_r3/r4-like"/>
</dbReference>
<comment type="caution">
    <text evidence="1">The sequence shown here is derived from an EMBL/GenBank/DDBJ whole genome shotgun (WGS) entry which is preliminary data.</text>
</comment>
<accession>A0ABP4YEH1</accession>
<evidence type="ECO:0000313" key="1">
    <source>
        <dbReference type="EMBL" id="GAA1810859.1"/>
    </source>
</evidence>
<evidence type="ECO:0008006" key="3">
    <source>
        <dbReference type="Google" id="ProtNLM"/>
    </source>
</evidence>
<dbReference type="SUPFAM" id="SSF88659">
    <property type="entry name" value="Sigma3 and sigma4 domains of RNA polymerase sigma factors"/>
    <property type="match status" value="1"/>
</dbReference>
<gene>
    <name evidence="1" type="ORF">GCM10009682_35560</name>
</gene>
<proteinExistence type="predicted"/>
<sequence>MPARMSSYGPARPAGASLLDEIEYRFRLMAEGPKPLSVDGRKVGHGLPRRPIALPELSAILMHPSCGFDTRDEVWRLLVARTRSEGASWTVGAVGVAMPGLRNAAHRLSRTYTGDVHAALVAEFVAALATVNVARPGVVSRLLDAASSAARSALRAAEPAASGEANFAPGSTLPPPPSGHPDLVLVRAVVAGVLSAEDADLIGTIHLEDVSVAEYADRLGLSRWTVYKRRRAAEARLVEAIRSGALSDPDAEVIAAATRTTAPDSSARRRP</sequence>
<dbReference type="RefSeq" id="WP_344132941.1">
    <property type="nucleotide sequence ID" value="NZ_BAAALT010000105.1"/>
</dbReference>
<dbReference type="Proteomes" id="UP001500218">
    <property type="component" value="Unassembled WGS sequence"/>
</dbReference>
<name>A0ABP4YEH1_9ACTN</name>
<keyword evidence="2" id="KW-1185">Reference proteome</keyword>